<accession>A0A660L1C2</accession>
<comment type="caution">
    <text evidence="4">The sequence shown here is derived from an EMBL/GenBank/DDBJ whole genome shotgun (WGS) entry which is preliminary data.</text>
</comment>
<dbReference type="OrthoDB" id="1550501at2"/>
<dbReference type="AlphaFoldDB" id="A0A660L1C2"/>
<sequence length="301" mass="35120">MSWKMYRWVWRLEAPLYIGTTPAGQLNRTRLYVPARTLWGALTAELARKKASSSGGSPNYKGEGDKLREKTRLSYLFPAQPVDQDWIAWIPIYEFGKGLLWRREDRSREVKDREFRRWLLTTRMGTAIDPNSDTVSEGTLRENEVVNQWSFWGEKHGDFLPVLFSGYIFIFNDDDHDTLKRELETKTKELFIGGDTRYGLGRVRREYFEEIKDGIFFGIPVDLQKNNPEVRSDSVLAHASIATATSKMYGAWEMLVGWDNGELKKNDLVWVPGSRFYKERNESKDEPKWSIEKDGLWKKLS</sequence>
<feature type="region of interest" description="Disordered" evidence="2">
    <location>
        <begin position="280"/>
        <end position="301"/>
    </location>
</feature>
<feature type="domain" description="CRISPR type III-associated protein" evidence="3">
    <location>
        <begin position="14"/>
        <end position="204"/>
    </location>
</feature>
<organism evidence="4 5">
    <name type="scientific">Brockia lithotrophica</name>
    <dbReference type="NCBI Taxonomy" id="933949"/>
    <lineage>
        <taxon>Bacteria</taxon>
        <taxon>Bacillati</taxon>
        <taxon>Bacillota</taxon>
        <taxon>Bacilli</taxon>
        <taxon>Bacillales</taxon>
        <taxon>Bacillales Family X. Incertae Sedis</taxon>
        <taxon>Brockia</taxon>
    </lineage>
</organism>
<evidence type="ECO:0000256" key="2">
    <source>
        <dbReference type="SAM" id="MobiDB-lite"/>
    </source>
</evidence>
<proteinExistence type="predicted"/>
<evidence type="ECO:0000313" key="4">
    <source>
        <dbReference type="EMBL" id="RKQ84647.1"/>
    </source>
</evidence>
<keyword evidence="5" id="KW-1185">Reference proteome</keyword>
<dbReference type="GO" id="GO:0051607">
    <property type="term" value="P:defense response to virus"/>
    <property type="evidence" value="ECO:0007669"/>
    <property type="project" value="UniProtKB-KW"/>
</dbReference>
<dbReference type="Proteomes" id="UP000267019">
    <property type="component" value="Unassembled WGS sequence"/>
</dbReference>
<name>A0A660L1C2_9BACL</name>
<protein>
    <recommendedName>
        <fullName evidence="3">CRISPR type III-associated protein domain-containing protein</fullName>
    </recommendedName>
</protein>
<dbReference type="InterPro" id="IPR005537">
    <property type="entry name" value="RAMP_III_fam"/>
</dbReference>
<dbReference type="Pfam" id="PF03787">
    <property type="entry name" value="RAMPs"/>
    <property type="match status" value="1"/>
</dbReference>
<gene>
    <name evidence="4" type="ORF">C7438_1136</name>
</gene>
<evidence type="ECO:0000313" key="5">
    <source>
        <dbReference type="Proteomes" id="UP000267019"/>
    </source>
</evidence>
<dbReference type="EMBL" id="RBIJ01000003">
    <property type="protein sequence ID" value="RKQ84647.1"/>
    <property type="molecule type" value="Genomic_DNA"/>
</dbReference>
<reference evidence="4 5" key="1">
    <citation type="submission" date="2018-10" db="EMBL/GenBank/DDBJ databases">
        <title>Genomic Encyclopedia of Type Strains, Phase IV (KMG-IV): sequencing the most valuable type-strain genomes for metagenomic binning, comparative biology and taxonomic classification.</title>
        <authorList>
            <person name="Goeker M."/>
        </authorList>
    </citation>
    <scope>NUCLEOTIDE SEQUENCE [LARGE SCALE GENOMIC DNA]</scope>
    <source>
        <strain evidence="4 5">DSM 22653</strain>
    </source>
</reference>
<keyword evidence="1" id="KW-0051">Antiviral defense</keyword>
<evidence type="ECO:0000256" key="1">
    <source>
        <dbReference type="ARBA" id="ARBA00023118"/>
    </source>
</evidence>
<dbReference type="RefSeq" id="WP_147402000.1">
    <property type="nucleotide sequence ID" value="NZ_RBIJ01000003.1"/>
</dbReference>
<evidence type="ECO:0000259" key="3">
    <source>
        <dbReference type="Pfam" id="PF03787"/>
    </source>
</evidence>